<comment type="caution">
    <text evidence="3">The sequence shown here is derived from an EMBL/GenBank/DDBJ whole genome shotgun (WGS) entry which is preliminary data.</text>
</comment>
<dbReference type="Pfam" id="PF22058">
    <property type="entry name" value="X25_BaPul_like"/>
    <property type="match status" value="1"/>
</dbReference>
<gene>
    <name evidence="3" type="primary">pulA_1</name>
    <name evidence="3" type="ORF">KDW_36960</name>
</gene>
<dbReference type="Gene3D" id="2.60.40.1180">
    <property type="entry name" value="Golgi alpha-mannosidase II"/>
    <property type="match status" value="1"/>
</dbReference>
<organism evidence="3 4">
    <name type="scientific">Dictyobacter vulcani</name>
    <dbReference type="NCBI Taxonomy" id="2607529"/>
    <lineage>
        <taxon>Bacteria</taxon>
        <taxon>Bacillati</taxon>
        <taxon>Chloroflexota</taxon>
        <taxon>Ktedonobacteria</taxon>
        <taxon>Ktedonobacterales</taxon>
        <taxon>Dictyobacteraceae</taxon>
        <taxon>Dictyobacter</taxon>
    </lineage>
</organism>
<dbReference type="CDD" id="cd11341">
    <property type="entry name" value="AmyAc_Pullulanase_LD-like"/>
    <property type="match status" value="1"/>
</dbReference>
<dbReference type="EMBL" id="BKZW01000002">
    <property type="protein sequence ID" value="GER89534.1"/>
    <property type="molecule type" value="Genomic_DNA"/>
</dbReference>
<dbReference type="InterPro" id="IPR013783">
    <property type="entry name" value="Ig-like_fold"/>
</dbReference>
<dbReference type="PANTHER" id="PTHR43002">
    <property type="entry name" value="GLYCOGEN DEBRANCHING ENZYME"/>
    <property type="match status" value="1"/>
</dbReference>
<dbReference type="InterPro" id="IPR004193">
    <property type="entry name" value="Glyco_hydro_13_N"/>
</dbReference>
<keyword evidence="4" id="KW-1185">Reference proteome</keyword>
<dbReference type="CDD" id="cd02860">
    <property type="entry name" value="E_set_Pullulanase"/>
    <property type="match status" value="1"/>
</dbReference>
<dbReference type="InterPro" id="IPR014756">
    <property type="entry name" value="Ig_E-set"/>
</dbReference>
<dbReference type="Gene3D" id="2.60.40.1130">
    <property type="entry name" value="Rab geranylgeranyltransferase alpha-subunit, insert domain"/>
    <property type="match status" value="1"/>
</dbReference>
<dbReference type="AlphaFoldDB" id="A0A5J4KJ59"/>
<dbReference type="RefSeq" id="WP_151757414.1">
    <property type="nucleotide sequence ID" value="NZ_BKZW01000002.1"/>
</dbReference>
<dbReference type="SUPFAM" id="SSF81296">
    <property type="entry name" value="E set domains"/>
    <property type="match status" value="1"/>
</dbReference>
<dbReference type="Pfam" id="PF21653">
    <property type="entry name" value="pulA_all-beta"/>
    <property type="match status" value="1"/>
</dbReference>
<dbReference type="Gene3D" id="3.20.20.80">
    <property type="entry name" value="Glycosidases"/>
    <property type="match status" value="1"/>
</dbReference>
<dbReference type="SUPFAM" id="SSF51445">
    <property type="entry name" value="(Trans)glycosidases"/>
    <property type="match status" value="1"/>
</dbReference>
<dbReference type="Proteomes" id="UP000326912">
    <property type="component" value="Unassembled WGS sequence"/>
</dbReference>
<dbReference type="NCBIfam" id="TIGR02104">
    <property type="entry name" value="pulA_typeI"/>
    <property type="match status" value="1"/>
</dbReference>
<feature type="domain" description="Glycosyl hydrolase family 13 catalytic" evidence="2">
    <location>
        <begin position="338"/>
        <end position="725"/>
    </location>
</feature>
<sequence>MNTSEKILPSIMNAYLDGDNTLLVALTTGVPLPYAISHVTVTDTTSNQQLAVRAVKNAHTYHASVVGDLQQLLGAATDWSTEDDHTRMHEVNPDLYQYTATLPAGRYHYKVAFNNSWSDVIPHTNIGLTIPADNTHVTFSYVPFDLQTQQPHVYDSINTPDAILPSSMDVTTNLLEITLATTPDVTHSLALQLHGMSEVPIIPRHILDAERFIYAGNDLGCTLTSDTTRFRLWAPGAADVQLLLFESETGPISQQVAMQRAEQGTWTASIAQSLENWYYLYLITVQGKTHTAVDPYARALAVNATRTMIVDLAGTQPEGWDTDRHVPLANPVDAIIYELHIRDFSIHESSGMVYRGKFLAFTEHNTSSPDQLSTGITSLKDLGVTHVQLLPAYEFATVDEFKDYQYNWGYDPRNYNVPEGAYATTPHGTARIHEYKQMIKSLHDAQLGVVMDVVYNHTFAVGDSDFDKIVPQYYYRTDAFGHYTNGSGCGNELASERPMVQKFIRDSLMYWMQEYHVDGFRFDLMALLGVDTMRQIAQDLIQINPNMLLYGEPWTGGTSALADQQVFLKGKQRGLDIATFNDHLRNALTGSVFSREAKGFATGDPSRIDAVKKGVLGSIHDFTDRPAETINYASSHDNFTLWDKISASNSQASESDCIKMDKLVQAIIMTSQGIPFFQGGEEFLRSKGGNDNSYNAGDAVNQFDWTRKAFHKDVFEYYRELIRLRKNHSAFRMRTAEDIQEHLKFIDSPHNTLIFQLGPHANQDSWKQILVIYNPTPATIPFKLPAGTWILVGSSDQISEQGIRQVAHTLEIPGIACLILHQG</sequence>
<dbReference type="InterPro" id="IPR049117">
    <property type="entry name" value="pulA_all-beta"/>
</dbReference>
<name>A0A5J4KJ59_9CHLR</name>
<dbReference type="GO" id="GO:0005975">
    <property type="term" value="P:carbohydrate metabolic process"/>
    <property type="evidence" value="ECO:0007669"/>
    <property type="project" value="InterPro"/>
</dbReference>
<accession>A0A5J4KJ59</accession>
<protein>
    <submittedName>
        <fullName evidence="3">Pullulanase</fullName>
    </submittedName>
</protein>
<reference evidence="3 4" key="1">
    <citation type="submission" date="2019-10" db="EMBL/GenBank/DDBJ databases">
        <title>Dictyobacter vulcani sp. nov., within the class Ktedonobacteria, isolated from soil of volcanic Mt. Zao.</title>
        <authorList>
            <person name="Zheng Y."/>
            <person name="Wang C.M."/>
            <person name="Sakai Y."/>
            <person name="Abe K."/>
            <person name="Yokota A."/>
            <person name="Yabe S."/>
        </authorList>
    </citation>
    <scope>NUCLEOTIDE SEQUENCE [LARGE SCALE GENOMIC DNA]</scope>
    <source>
        <strain evidence="3 4">W12</strain>
    </source>
</reference>
<dbReference type="SMART" id="SM00642">
    <property type="entry name" value="Aamy"/>
    <property type="match status" value="1"/>
</dbReference>
<dbReference type="Pfam" id="PF02922">
    <property type="entry name" value="CBM_48"/>
    <property type="match status" value="1"/>
</dbReference>
<comment type="similarity">
    <text evidence="1">Belongs to the glycosyl hydrolase 13 family.</text>
</comment>
<evidence type="ECO:0000259" key="2">
    <source>
        <dbReference type="SMART" id="SM00642"/>
    </source>
</evidence>
<evidence type="ECO:0000256" key="1">
    <source>
        <dbReference type="ARBA" id="ARBA00008061"/>
    </source>
</evidence>
<dbReference type="InterPro" id="IPR054409">
    <property type="entry name" value="X25_BaPul-like"/>
</dbReference>
<evidence type="ECO:0000313" key="4">
    <source>
        <dbReference type="Proteomes" id="UP000326912"/>
    </source>
</evidence>
<proteinExistence type="inferred from homology"/>
<dbReference type="InterPro" id="IPR013780">
    <property type="entry name" value="Glyco_hydro_b"/>
</dbReference>
<dbReference type="GO" id="GO:0004553">
    <property type="term" value="F:hydrolase activity, hydrolyzing O-glycosyl compounds"/>
    <property type="evidence" value="ECO:0007669"/>
    <property type="project" value="InterPro"/>
</dbReference>
<dbReference type="Gene3D" id="2.60.40.10">
    <property type="entry name" value="Immunoglobulins"/>
    <property type="match status" value="2"/>
</dbReference>
<dbReference type="InterPro" id="IPR017853">
    <property type="entry name" value="GH"/>
</dbReference>
<dbReference type="InterPro" id="IPR006047">
    <property type="entry name" value="GH13_cat_dom"/>
</dbReference>
<dbReference type="InterPro" id="IPR011840">
    <property type="entry name" value="PulA_typeI"/>
</dbReference>
<evidence type="ECO:0000313" key="3">
    <source>
        <dbReference type="EMBL" id="GER89534.1"/>
    </source>
</evidence>